<dbReference type="EMBL" id="QQAY01000002">
    <property type="protein sequence ID" value="RDI45943.1"/>
    <property type="molecule type" value="Genomic_DNA"/>
</dbReference>
<comment type="similarity">
    <text evidence="2">Belongs to the LytR/CpsA/Psr (LCP) family.</text>
</comment>
<dbReference type="Proteomes" id="UP000255326">
    <property type="component" value="Unassembled WGS sequence"/>
</dbReference>
<dbReference type="InterPro" id="IPR004474">
    <property type="entry name" value="LytR_CpsA_psr"/>
</dbReference>
<dbReference type="PANTHER" id="PTHR33392:SF8">
    <property type="entry name" value="REGULATORY PROTEIN MSRR"/>
    <property type="match status" value="1"/>
</dbReference>
<evidence type="ECO:0000256" key="11">
    <source>
        <dbReference type="ARBA" id="ARBA00040752"/>
    </source>
</evidence>
<evidence type="ECO:0000256" key="6">
    <source>
        <dbReference type="ARBA" id="ARBA00022989"/>
    </source>
</evidence>
<reference evidence="14 15" key="1">
    <citation type="submission" date="2018-07" db="EMBL/GenBank/DDBJ databases">
        <title>Genomic Encyclopedia of Type Strains, Phase IV (KMG-IV): sequencing the most valuable type-strain genomes for metagenomic binning, comparative biology and taxonomic classification.</title>
        <authorList>
            <person name="Goeker M."/>
        </authorList>
    </citation>
    <scope>NUCLEOTIDE SEQUENCE [LARGE SCALE GENOMIC DNA]</scope>
    <source>
        <strain evidence="14 15">DSM 25281</strain>
    </source>
</reference>
<dbReference type="InterPro" id="IPR050922">
    <property type="entry name" value="LytR/CpsA/Psr_CW_biosynth"/>
</dbReference>
<keyword evidence="5" id="KW-0735">Signal-anchor</keyword>
<dbReference type="PANTHER" id="PTHR33392">
    <property type="entry name" value="POLYISOPRENYL-TEICHOIC ACID--PEPTIDOGLYCAN TEICHOIC ACID TRANSFERASE TAGU"/>
    <property type="match status" value="1"/>
</dbReference>
<evidence type="ECO:0000256" key="9">
    <source>
        <dbReference type="ARBA" id="ARBA00023163"/>
    </source>
</evidence>
<dbReference type="Gene3D" id="3.40.630.190">
    <property type="entry name" value="LCP protein"/>
    <property type="match status" value="1"/>
</dbReference>
<evidence type="ECO:0000256" key="8">
    <source>
        <dbReference type="ARBA" id="ARBA00023136"/>
    </source>
</evidence>
<comment type="caution">
    <text evidence="14">The sequence shown here is derived from an EMBL/GenBank/DDBJ whole genome shotgun (WGS) entry which is preliminary data.</text>
</comment>
<dbReference type="NCBIfam" id="TIGR00350">
    <property type="entry name" value="lytR_cpsA_psr"/>
    <property type="match status" value="1"/>
</dbReference>
<evidence type="ECO:0000256" key="2">
    <source>
        <dbReference type="ARBA" id="ARBA00006068"/>
    </source>
</evidence>
<name>A0A370GVK2_9BACI</name>
<dbReference type="OrthoDB" id="9782542at2"/>
<proteinExistence type="inferred from homology"/>
<evidence type="ECO:0000256" key="4">
    <source>
        <dbReference type="ARBA" id="ARBA00022692"/>
    </source>
</evidence>
<keyword evidence="3" id="KW-1003">Cell membrane</keyword>
<evidence type="ECO:0000256" key="3">
    <source>
        <dbReference type="ARBA" id="ARBA00022475"/>
    </source>
</evidence>
<feature type="transmembrane region" description="Helical" evidence="12">
    <location>
        <begin position="21"/>
        <end position="41"/>
    </location>
</feature>
<keyword evidence="6 12" id="KW-1133">Transmembrane helix</keyword>
<dbReference type="Pfam" id="PF03816">
    <property type="entry name" value="LytR_cpsA_psr"/>
    <property type="match status" value="1"/>
</dbReference>
<sequence>MESRSRFDQRRKNKGRRKKKRYKILTVLLIIIIALIGYSAFQYYQGLQMSKGDPSALKTDYKFNGKKDKNGKINVLLLGVDTRGEEKSRSDTMMVAQYDPKTEQTKIVSLMRDMYVEIPGYQNYKLNTAFFLGGPELLRQTIKKNFDLDIQYYAIVDFKGFEKSIDTLAPDGIEINVEKPMSEKIGVSLQPGLQKLHGKELLGYARFRHDAEGDFGRVARQQKVLEAVKDKALSLGGVTKLPKILGAVQPYYDTNMSKLNELALLKDVLFNNDKKIKTLRVPVDGSYSDGYYSHAGAVLEVDFEKNKEAIDEFLNGSGSTGQSGDSGQ</sequence>
<comment type="function">
    <text evidence="10">Involved in SarA attenuation. Affects resistance to oxacillin and teicoplanin, as well as the synthesis of virulence factors.</text>
</comment>
<evidence type="ECO:0000256" key="7">
    <source>
        <dbReference type="ARBA" id="ARBA00023015"/>
    </source>
</evidence>
<dbReference type="AlphaFoldDB" id="A0A370GVK2"/>
<keyword evidence="9" id="KW-0804">Transcription</keyword>
<keyword evidence="15" id="KW-1185">Reference proteome</keyword>
<protein>
    <recommendedName>
        <fullName evidence="11">Regulatory protein MsrR</fullName>
    </recommendedName>
</protein>
<keyword evidence="7" id="KW-0805">Transcription regulation</keyword>
<evidence type="ECO:0000313" key="15">
    <source>
        <dbReference type="Proteomes" id="UP000255326"/>
    </source>
</evidence>
<evidence type="ECO:0000259" key="13">
    <source>
        <dbReference type="Pfam" id="PF03816"/>
    </source>
</evidence>
<evidence type="ECO:0000256" key="5">
    <source>
        <dbReference type="ARBA" id="ARBA00022968"/>
    </source>
</evidence>
<dbReference type="GO" id="GO:0005886">
    <property type="term" value="C:plasma membrane"/>
    <property type="evidence" value="ECO:0007669"/>
    <property type="project" value="UniProtKB-SubCell"/>
</dbReference>
<evidence type="ECO:0000256" key="12">
    <source>
        <dbReference type="SAM" id="Phobius"/>
    </source>
</evidence>
<organism evidence="14 15">
    <name type="scientific">Falsibacillus pallidus</name>
    <dbReference type="NCBI Taxonomy" id="493781"/>
    <lineage>
        <taxon>Bacteria</taxon>
        <taxon>Bacillati</taxon>
        <taxon>Bacillota</taxon>
        <taxon>Bacilli</taxon>
        <taxon>Bacillales</taxon>
        <taxon>Bacillaceae</taxon>
        <taxon>Falsibacillus</taxon>
    </lineage>
</organism>
<dbReference type="GO" id="GO:0071555">
    <property type="term" value="P:cell wall organization"/>
    <property type="evidence" value="ECO:0007669"/>
    <property type="project" value="UniProtKB-KW"/>
</dbReference>
<keyword evidence="4 12" id="KW-0812">Transmembrane</keyword>
<evidence type="ECO:0000256" key="1">
    <source>
        <dbReference type="ARBA" id="ARBA00004401"/>
    </source>
</evidence>
<evidence type="ECO:0000256" key="10">
    <source>
        <dbReference type="ARBA" id="ARBA00037178"/>
    </source>
</evidence>
<gene>
    <name evidence="14" type="ORF">DFR59_102580</name>
</gene>
<accession>A0A370GVK2</accession>
<comment type="subcellular location">
    <subcellularLocation>
        <location evidence="1">Cell membrane</location>
        <topology evidence="1">Single-pass type II membrane protein</topology>
    </subcellularLocation>
</comment>
<keyword evidence="8 12" id="KW-0472">Membrane</keyword>
<feature type="domain" description="Cell envelope-related transcriptional attenuator" evidence="13">
    <location>
        <begin position="89"/>
        <end position="232"/>
    </location>
</feature>
<dbReference type="RefSeq" id="WP_114744740.1">
    <property type="nucleotide sequence ID" value="NZ_QQAY01000002.1"/>
</dbReference>
<evidence type="ECO:0000313" key="14">
    <source>
        <dbReference type="EMBL" id="RDI45943.1"/>
    </source>
</evidence>